<dbReference type="AlphaFoldDB" id="A0AAD3TIJ7"/>
<feature type="region of interest" description="Disordered" evidence="1">
    <location>
        <begin position="1"/>
        <end position="57"/>
    </location>
</feature>
<sequence length="98" mass="11414">MHMKVPGVQDHFARKHQKSTKTSLRHHRQQDNHSKYSSIPAHPQKEQQESKPSVQMPIQREQPRPILCFHPDSLSIQIKPTSHQPGHQMPNLQPTFDC</sequence>
<keyword evidence="3" id="KW-1185">Reference proteome</keyword>
<gene>
    <name evidence="2" type="ORF">Nepgr_031577</name>
</gene>
<evidence type="ECO:0000313" key="3">
    <source>
        <dbReference type="Proteomes" id="UP001279734"/>
    </source>
</evidence>
<organism evidence="2 3">
    <name type="scientific">Nepenthes gracilis</name>
    <name type="common">Slender pitcher plant</name>
    <dbReference type="NCBI Taxonomy" id="150966"/>
    <lineage>
        <taxon>Eukaryota</taxon>
        <taxon>Viridiplantae</taxon>
        <taxon>Streptophyta</taxon>
        <taxon>Embryophyta</taxon>
        <taxon>Tracheophyta</taxon>
        <taxon>Spermatophyta</taxon>
        <taxon>Magnoliopsida</taxon>
        <taxon>eudicotyledons</taxon>
        <taxon>Gunneridae</taxon>
        <taxon>Pentapetalae</taxon>
        <taxon>Caryophyllales</taxon>
        <taxon>Nepenthaceae</taxon>
        <taxon>Nepenthes</taxon>
    </lineage>
</organism>
<feature type="compositionally biased region" description="Basic residues" evidence="1">
    <location>
        <begin position="13"/>
        <end position="28"/>
    </location>
</feature>
<reference evidence="2" key="1">
    <citation type="submission" date="2023-05" db="EMBL/GenBank/DDBJ databases">
        <title>Nepenthes gracilis genome sequencing.</title>
        <authorList>
            <person name="Fukushima K."/>
        </authorList>
    </citation>
    <scope>NUCLEOTIDE SEQUENCE</scope>
    <source>
        <strain evidence="2">SING2019-196</strain>
    </source>
</reference>
<evidence type="ECO:0000256" key="1">
    <source>
        <dbReference type="SAM" id="MobiDB-lite"/>
    </source>
</evidence>
<evidence type="ECO:0000313" key="2">
    <source>
        <dbReference type="EMBL" id="GMH29734.1"/>
    </source>
</evidence>
<name>A0AAD3TIJ7_NEPGR</name>
<comment type="caution">
    <text evidence="2">The sequence shown here is derived from an EMBL/GenBank/DDBJ whole genome shotgun (WGS) entry which is preliminary data.</text>
</comment>
<proteinExistence type="predicted"/>
<dbReference type="EMBL" id="BSYO01000037">
    <property type="protein sequence ID" value="GMH29734.1"/>
    <property type="molecule type" value="Genomic_DNA"/>
</dbReference>
<feature type="region of interest" description="Disordered" evidence="1">
    <location>
        <begin position="76"/>
        <end position="98"/>
    </location>
</feature>
<accession>A0AAD3TIJ7</accession>
<protein>
    <submittedName>
        <fullName evidence="2">Uncharacterized protein</fullName>
    </submittedName>
</protein>
<dbReference type="Proteomes" id="UP001279734">
    <property type="component" value="Unassembled WGS sequence"/>
</dbReference>